<gene>
    <name evidence="2" type="ORF">SAMN05216266_113140</name>
</gene>
<organism evidence="2 3">
    <name type="scientific">Amycolatopsis marina</name>
    <dbReference type="NCBI Taxonomy" id="490629"/>
    <lineage>
        <taxon>Bacteria</taxon>
        <taxon>Bacillati</taxon>
        <taxon>Actinomycetota</taxon>
        <taxon>Actinomycetes</taxon>
        <taxon>Pseudonocardiales</taxon>
        <taxon>Pseudonocardiaceae</taxon>
        <taxon>Amycolatopsis</taxon>
    </lineage>
</organism>
<dbReference type="InterPro" id="IPR000627">
    <property type="entry name" value="Intradiol_dOase_C"/>
</dbReference>
<dbReference type="STRING" id="490629.SAMN05216266_113140"/>
<dbReference type="OrthoDB" id="9800887at2"/>
<dbReference type="CDD" id="cd03457">
    <property type="entry name" value="intradiol_dioxygenase_like"/>
    <property type="match status" value="1"/>
</dbReference>
<dbReference type="PROSITE" id="PS51318">
    <property type="entry name" value="TAT"/>
    <property type="match status" value="1"/>
</dbReference>
<evidence type="ECO:0000259" key="1">
    <source>
        <dbReference type="Pfam" id="PF00775"/>
    </source>
</evidence>
<sequence>MSRTKPNRRTVLAAMGLGLATVGCGSTEAPNGRPVPSCVLTPEGTEGPYYVDTALERRDIREGRPGVPVELRVTVVNASSCAPLQDAVVDIWHADAHGVYSGVRDGDESRFLRGIQHTDQAGVATFSTVFPGWYDNRTVHIHVKVHLGGDEIHTGQLYFAEEVIAAVAAIPPYVERTEARIDNDGDFLFPRGGPRSLLALTGDPVSGYLAEITMGVTT</sequence>
<evidence type="ECO:0000313" key="2">
    <source>
        <dbReference type="EMBL" id="SFB48433.1"/>
    </source>
</evidence>
<dbReference type="Gene3D" id="2.60.130.10">
    <property type="entry name" value="Aromatic compound dioxygenase"/>
    <property type="match status" value="1"/>
</dbReference>
<dbReference type="PANTHER" id="PTHR34315:SF1">
    <property type="entry name" value="INTRADIOL RING-CLEAVAGE DIOXYGENASES DOMAIN-CONTAINING PROTEIN-RELATED"/>
    <property type="match status" value="1"/>
</dbReference>
<name>A0A1I1BIZ3_9PSEU</name>
<dbReference type="GO" id="GO:0016702">
    <property type="term" value="F:oxidoreductase activity, acting on single donors with incorporation of molecular oxygen, incorporation of two atoms of oxygen"/>
    <property type="evidence" value="ECO:0007669"/>
    <property type="project" value="InterPro"/>
</dbReference>
<dbReference type="Pfam" id="PF00775">
    <property type="entry name" value="Dioxygenase_C"/>
    <property type="match status" value="1"/>
</dbReference>
<keyword evidence="2" id="KW-0560">Oxidoreductase</keyword>
<dbReference type="Proteomes" id="UP000243799">
    <property type="component" value="Unassembled WGS sequence"/>
</dbReference>
<dbReference type="AlphaFoldDB" id="A0A1I1BIZ3"/>
<keyword evidence="3" id="KW-1185">Reference proteome</keyword>
<dbReference type="PANTHER" id="PTHR34315">
    <property type="match status" value="1"/>
</dbReference>
<proteinExistence type="predicted"/>
<feature type="domain" description="Intradiol ring-cleavage dioxygenases" evidence="1">
    <location>
        <begin position="46"/>
        <end position="138"/>
    </location>
</feature>
<evidence type="ECO:0000313" key="3">
    <source>
        <dbReference type="Proteomes" id="UP000243799"/>
    </source>
</evidence>
<dbReference type="GO" id="GO:0008199">
    <property type="term" value="F:ferric iron binding"/>
    <property type="evidence" value="ECO:0007669"/>
    <property type="project" value="InterPro"/>
</dbReference>
<dbReference type="SUPFAM" id="SSF49482">
    <property type="entry name" value="Aromatic compound dioxygenase"/>
    <property type="match status" value="1"/>
</dbReference>
<dbReference type="RefSeq" id="WP_091675050.1">
    <property type="nucleotide sequence ID" value="NZ_FOKG01000013.1"/>
</dbReference>
<dbReference type="InterPro" id="IPR006311">
    <property type="entry name" value="TAT_signal"/>
</dbReference>
<dbReference type="InterPro" id="IPR015889">
    <property type="entry name" value="Intradiol_dOase_core"/>
</dbReference>
<reference evidence="3" key="1">
    <citation type="submission" date="2016-10" db="EMBL/GenBank/DDBJ databases">
        <authorList>
            <person name="Varghese N."/>
            <person name="Submissions S."/>
        </authorList>
    </citation>
    <scope>NUCLEOTIDE SEQUENCE [LARGE SCALE GENOMIC DNA]</scope>
    <source>
        <strain evidence="3">CGMCC 4.3568</strain>
    </source>
</reference>
<dbReference type="EMBL" id="FOKG01000013">
    <property type="protein sequence ID" value="SFB48433.1"/>
    <property type="molecule type" value="Genomic_DNA"/>
</dbReference>
<keyword evidence="2" id="KW-0223">Dioxygenase</keyword>
<dbReference type="PROSITE" id="PS51257">
    <property type="entry name" value="PROKAR_LIPOPROTEIN"/>
    <property type="match status" value="1"/>
</dbReference>
<accession>A0A1I1BIZ3</accession>
<protein>
    <submittedName>
        <fullName evidence="2">Protocatechuate 3,4-dioxygenase beta subunit</fullName>
    </submittedName>
</protein>